<dbReference type="Pfam" id="PF03770">
    <property type="entry name" value="IPK"/>
    <property type="match status" value="1"/>
</dbReference>
<evidence type="ECO:0000256" key="3">
    <source>
        <dbReference type="ARBA" id="ARBA00022777"/>
    </source>
</evidence>
<evidence type="ECO:0000256" key="4">
    <source>
        <dbReference type="RuleBase" id="RU363090"/>
    </source>
</evidence>
<organism evidence="5 6">
    <name type="scientific">Sinanodonta woodiana</name>
    <name type="common">Chinese pond mussel</name>
    <name type="synonym">Anodonta woodiana</name>
    <dbReference type="NCBI Taxonomy" id="1069815"/>
    <lineage>
        <taxon>Eukaryota</taxon>
        <taxon>Metazoa</taxon>
        <taxon>Spiralia</taxon>
        <taxon>Lophotrochozoa</taxon>
        <taxon>Mollusca</taxon>
        <taxon>Bivalvia</taxon>
        <taxon>Autobranchia</taxon>
        <taxon>Heteroconchia</taxon>
        <taxon>Palaeoheterodonta</taxon>
        <taxon>Unionida</taxon>
        <taxon>Unionoidea</taxon>
        <taxon>Unionidae</taxon>
        <taxon>Unioninae</taxon>
        <taxon>Sinanodonta</taxon>
    </lineage>
</organism>
<dbReference type="PANTHER" id="PTHR12400:SF21">
    <property type="entry name" value="KINASE"/>
    <property type="match status" value="1"/>
</dbReference>
<comment type="similarity">
    <text evidence="1 4">Belongs to the inositol phosphokinase (IPK) family.</text>
</comment>
<evidence type="ECO:0000313" key="6">
    <source>
        <dbReference type="Proteomes" id="UP001634394"/>
    </source>
</evidence>
<name>A0ABD3T4A2_SINWO</name>
<comment type="caution">
    <text evidence="5">The sequence shown here is derived from an EMBL/GenBank/DDBJ whole genome shotgun (WGS) entry which is preliminary data.</text>
</comment>
<dbReference type="AlphaFoldDB" id="A0ABD3T4A2"/>
<sequence length="444" mass="50462">MSLDDGSERVMIPLAPFVHQVGGHTCVLRLNKSAICKPMVERELKFYRALPDEMKEFAPKFLGEVDVLYRCGDDGVTTLIASVPKSLVGMFERKEKRKKNTSSTEADFRLKNHSWSDFENGAGSWSQKCIERQISQYRYWTNNAAEKFIVLENLVHGYRYPCMLDIKLGTRQQRDDANCSPEKRKLLEDRCSNTTSATLGFRICGMQVYQRNTQDYLYLDKYHGRTLNQQTVIDEFRRFFRDGNNLQVRAIACIAEKLKKMIRLLEQQENITLNSCSLLLMHDLEQTPSKDETCNHSVMSKVHVTGEDFQQSSPTELGGTNDTSQIIDEKKNSEDVFVPEIRVYSCQPYPASDLNSTRSLTGCVPNDDYTVKERVKIDHDGSSVGKLGKRYPPLKDDNVKGDVRLIDFAHVKLGDEIDGNAVVDEGIVFGLENILSILNSLLAD</sequence>
<evidence type="ECO:0000256" key="2">
    <source>
        <dbReference type="ARBA" id="ARBA00022679"/>
    </source>
</evidence>
<dbReference type="EMBL" id="JBJQND010000019">
    <property type="protein sequence ID" value="KAL3831446.1"/>
    <property type="molecule type" value="Genomic_DNA"/>
</dbReference>
<keyword evidence="3 4" id="KW-0418">Kinase</keyword>
<dbReference type="Gene3D" id="3.30.470.160">
    <property type="entry name" value="Inositol polyphosphate kinase"/>
    <property type="match status" value="1"/>
</dbReference>
<dbReference type="InterPro" id="IPR005522">
    <property type="entry name" value="IPK"/>
</dbReference>
<protein>
    <recommendedName>
        <fullName evidence="4">Kinase</fullName>
        <ecNumber evidence="4">2.7.-.-</ecNumber>
    </recommendedName>
</protein>
<accession>A0ABD3T4A2</accession>
<keyword evidence="6" id="KW-1185">Reference proteome</keyword>
<gene>
    <name evidence="5" type="ORF">ACJMK2_023197</name>
</gene>
<reference evidence="5 6" key="1">
    <citation type="submission" date="2024-11" db="EMBL/GenBank/DDBJ databases">
        <title>Chromosome-level genome assembly of the freshwater bivalve Anodonta woodiana.</title>
        <authorList>
            <person name="Chen X."/>
        </authorList>
    </citation>
    <scope>NUCLEOTIDE SEQUENCE [LARGE SCALE GENOMIC DNA]</scope>
    <source>
        <strain evidence="5">MN2024</strain>
        <tissue evidence="5">Gills</tissue>
    </source>
</reference>
<dbReference type="InterPro" id="IPR038286">
    <property type="entry name" value="IPK_sf"/>
</dbReference>
<proteinExistence type="inferred from homology"/>
<dbReference type="Proteomes" id="UP001634394">
    <property type="component" value="Unassembled WGS sequence"/>
</dbReference>
<keyword evidence="2 4" id="KW-0808">Transferase</keyword>
<dbReference type="SUPFAM" id="SSF56104">
    <property type="entry name" value="SAICAR synthase-like"/>
    <property type="match status" value="1"/>
</dbReference>
<evidence type="ECO:0000256" key="1">
    <source>
        <dbReference type="ARBA" id="ARBA00007374"/>
    </source>
</evidence>
<dbReference type="GO" id="GO:0016301">
    <property type="term" value="F:kinase activity"/>
    <property type="evidence" value="ECO:0007669"/>
    <property type="project" value="UniProtKB-KW"/>
</dbReference>
<dbReference type="PANTHER" id="PTHR12400">
    <property type="entry name" value="INOSITOL POLYPHOSPHATE KINASE"/>
    <property type="match status" value="1"/>
</dbReference>
<evidence type="ECO:0000313" key="5">
    <source>
        <dbReference type="EMBL" id="KAL3831446.1"/>
    </source>
</evidence>
<dbReference type="EC" id="2.7.-.-" evidence="4"/>